<comment type="caution">
    <text evidence="1">The sequence shown here is derived from an EMBL/GenBank/DDBJ whole genome shotgun (WGS) entry which is preliminary data.</text>
</comment>
<accession>A0A8J2RIM3</accession>
<dbReference type="EMBL" id="CAKKLH010000105">
    <property type="protein sequence ID" value="CAH0103249.1"/>
    <property type="molecule type" value="Genomic_DNA"/>
</dbReference>
<dbReference type="AlphaFoldDB" id="A0A8J2RIM3"/>
<reference evidence="1" key="1">
    <citation type="submission" date="2021-11" db="EMBL/GenBank/DDBJ databases">
        <authorList>
            <person name="Schell T."/>
        </authorList>
    </citation>
    <scope>NUCLEOTIDE SEQUENCE</scope>
    <source>
        <strain evidence="1">M5</strain>
    </source>
</reference>
<keyword evidence="2" id="KW-1185">Reference proteome</keyword>
<sequence>MREAFVCNQENIEKILLHYNPDVVPKLDFNFCYWLSRKEISKFARSCHYLKELSFTHTKILVKDIAEHSKPKQLAYWCVQHSVVEYLQQFQEHQTDEISSNIFSFLLNHVFCEL</sequence>
<proteinExistence type="predicted"/>
<organism evidence="1 2">
    <name type="scientific">Daphnia galeata</name>
    <dbReference type="NCBI Taxonomy" id="27404"/>
    <lineage>
        <taxon>Eukaryota</taxon>
        <taxon>Metazoa</taxon>
        <taxon>Ecdysozoa</taxon>
        <taxon>Arthropoda</taxon>
        <taxon>Crustacea</taxon>
        <taxon>Branchiopoda</taxon>
        <taxon>Diplostraca</taxon>
        <taxon>Cladocera</taxon>
        <taxon>Anomopoda</taxon>
        <taxon>Daphniidae</taxon>
        <taxon>Daphnia</taxon>
    </lineage>
</organism>
<protein>
    <submittedName>
        <fullName evidence="1">Uncharacterized protein</fullName>
    </submittedName>
</protein>
<evidence type="ECO:0000313" key="1">
    <source>
        <dbReference type="EMBL" id="CAH0103249.1"/>
    </source>
</evidence>
<name>A0A8J2RIM3_9CRUS</name>
<evidence type="ECO:0000313" key="2">
    <source>
        <dbReference type="Proteomes" id="UP000789390"/>
    </source>
</evidence>
<gene>
    <name evidence="1" type="ORF">DGAL_LOCUS5784</name>
</gene>
<dbReference type="Proteomes" id="UP000789390">
    <property type="component" value="Unassembled WGS sequence"/>
</dbReference>